<name>A0ACC6PPN4_9ACTN</name>
<dbReference type="EMBL" id="JBBKAJ010000022">
    <property type="protein sequence ID" value="MEJ8633326.1"/>
    <property type="molecule type" value="Genomic_DNA"/>
</dbReference>
<proteinExistence type="predicted"/>
<organism evidence="1 2">
    <name type="scientific">Streptomyces achmelvichensis</name>
    <dbReference type="NCBI Taxonomy" id="3134111"/>
    <lineage>
        <taxon>Bacteria</taxon>
        <taxon>Bacillati</taxon>
        <taxon>Actinomycetota</taxon>
        <taxon>Actinomycetes</taxon>
        <taxon>Kitasatosporales</taxon>
        <taxon>Streptomycetaceae</taxon>
        <taxon>Streptomyces</taxon>
    </lineage>
</organism>
<protein>
    <submittedName>
        <fullName evidence="1">LCP family protein</fullName>
    </submittedName>
</protein>
<reference evidence="1" key="1">
    <citation type="submission" date="2024-03" db="EMBL/GenBank/DDBJ databases">
        <title>Novel Streptomyces species of biotechnological and ecological value are a feature of Machair soil.</title>
        <authorList>
            <person name="Prole J.R."/>
            <person name="Goodfellow M."/>
            <person name="Allenby N."/>
            <person name="Ward A.C."/>
        </authorList>
    </citation>
    <scope>NUCLEOTIDE SEQUENCE</scope>
    <source>
        <strain evidence="1">MS2.AVA.5</strain>
    </source>
</reference>
<dbReference type="Proteomes" id="UP001377168">
    <property type="component" value="Unassembled WGS sequence"/>
</dbReference>
<evidence type="ECO:0000313" key="1">
    <source>
        <dbReference type="EMBL" id="MEJ8633326.1"/>
    </source>
</evidence>
<accession>A0ACC6PPN4</accession>
<comment type="caution">
    <text evidence="1">The sequence shown here is derived from an EMBL/GenBank/DDBJ whole genome shotgun (WGS) entry which is preliminary data.</text>
</comment>
<gene>
    <name evidence="1" type="ORF">WKI67_07950</name>
</gene>
<sequence length="436" mass="46635">MRRFAVTAVLIAALASGGSLLAAEGAASPRDIGDKANGTNILVVGLDRRTGISPEDRKRLHVGGKECNCTDVMMVVHLAEDERRATVVSVPRDSYVEFADHDHPRHSGKINGAFQHGGGDLAVRTVEKATGLRIDHYLETDFTGFADTVDRLGGATVCTDKTLVDTGSGLRLPRGTHHVDGNRALRYARARHVTPPGDLGRVRRQQRLLIEMVTRLRGEGALANPASSVLTALELTKAVRTDAHTGLDDLMHLGVALGRLTAEQTEFATVPIADFDHPVPAWGSTLLWDEPRSAALWAALREDRSIVGDTHIRPSTDTPVEMAPDSIHARVDDPAVARALRASGFIVEDAPARPRPPGPTVITYDPHRERYAASLAAAIPGARLRALPGQGPIFDVRVGARASTVIKVVHDRSSVEGAPVHGNELRCAPKAVKPAG</sequence>
<evidence type="ECO:0000313" key="2">
    <source>
        <dbReference type="Proteomes" id="UP001377168"/>
    </source>
</evidence>
<keyword evidence="2" id="KW-1185">Reference proteome</keyword>